<feature type="non-terminal residue" evidence="1">
    <location>
        <position position="53"/>
    </location>
</feature>
<gene>
    <name evidence="1" type="ORF">HAX54_008706</name>
</gene>
<dbReference type="Proteomes" id="UP000823775">
    <property type="component" value="Unassembled WGS sequence"/>
</dbReference>
<protein>
    <submittedName>
        <fullName evidence="1">Uncharacterized protein</fullName>
    </submittedName>
</protein>
<comment type="caution">
    <text evidence="1">The sequence shown here is derived from an EMBL/GenBank/DDBJ whole genome shotgun (WGS) entry which is preliminary data.</text>
</comment>
<accession>A0ABS8RVV4</accession>
<evidence type="ECO:0000313" key="1">
    <source>
        <dbReference type="EMBL" id="MCD7450848.1"/>
    </source>
</evidence>
<organism evidence="1 2">
    <name type="scientific">Datura stramonium</name>
    <name type="common">Jimsonweed</name>
    <name type="synonym">Common thornapple</name>
    <dbReference type="NCBI Taxonomy" id="4076"/>
    <lineage>
        <taxon>Eukaryota</taxon>
        <taxon>Viridiplantae</taxon>
        <taxon>Streptophyta</taxon>
        <taxon>Embryophyta</taxon>
        <taxon>Tracheophyta</taxon>
        <taxon>Spermatophyta</taxon>
        <taxon>Magnoliopsida</taxon>
        <taxon>eudicotyledons</taxon>
        <taxon>Gunneridae</taxon>
        <taxon>Pentapetalae</taxon>
        <taxon>asterids</taxon>
        <taxon>lamiids</taxon>
        <taxon>Solanales</taxon>
        <taxon>Solanaceae</taxon>
        <taxon>Solanoideae</taxon>
        <taxon>Datureae</taxon>
        <taxon>Datura</taxon>
    </lineage>
</organism>
<proteinExistence type="predicted"/>
<keyword evidence="2" id="KW-1185">Reference proteome</keyword>
<reference evidence="1 2" key="1">
    <citation type="journal article" date="2021" name="BMC Genomics">
        <title>Datura genome reveals duplications of psychoactive alkaloid biosynthetic genes and high mutation rate following tissue culture.</title>
        <authorList>
            <person name="Rajewski A."/>
            <person name="Carter-House D."/>
            <person name="Stajich J."/>
            <person name="Litt A."/>
        </authorList>
    </citation>
    <scope>NUCLEOTIDE SEQUENCE [LARGE SCALE GENOMIC DNA]</scope>
    <source>
        <strain evidence="1">AR-01</strain>
    </source>
</reference>
<sequence>MGPVYSSVDCDRWPGWPKCYSYRCHIAGFSINHESSASCALPQFWGVTRNQHS</sequence>
<evidence type="ECO:0000313" key="2">
    <source>
        <dbReference type="Proteomes" id="UP000823775"/>
    </source>
</evidence>
<dbReference type="EMBL" id="JACEIK010000146">
    <property type="protein sequence ID" value="MCD7450848.1"/>
    <property type="molecule type" value="Genomic_DNA"/>
</dbReference>
<name>A0ABS8RVV4_DATST</name>